<proteinExistence type="predicted"/>
<name>A0A2S4WEF3_9BASI</name>
<dbReference type="EMBL" id="PKSM01000037">
    <property type="protein sequence ID" value="POW20132.1"/>
    <property type="molecule type" value="Genomic_DNA"/>
</dbReference>
<sequence>MARDANARWPTSLDVCDSAETLAVSKDRYRSCRARKGNAAGGTTSDTSRNNEAVIGNTTPHTNLSEGFHLVFLASQAPKAHEACASEVAFRGSSFGLAAEAPLEISFDVLIDGKEMLISLDFGALCYTVPSGLAQAASRAGGGKSDA</sequence>
<keyword evidence="2" id="KW-1185">Reference proteome</keyword>
<dbReference type="AlphaFoldDB" id="A0A2S4WEF3"/>
<dbReference type="Proteomes" id="UP000238274">
    <property type="component" value="Unassembled WGS sequence"/>
</dbReference>
<gene>
    <name evidence="1" type="ORF">PSHT_03802</name>
</gene>
<dbReference type="VEuPathDB" id="FungiDB:PSHT_03802"/>
<evidence type="ECO:0000313" key="2">
    <source>
        <dbReference type="Proteomes" id="UP000238274"/>
    </source>
</evidence>
<reference evidence="1 2" key="1">
    <citation type="submission" date="2017-12" db="EMBL/GenBank/DDBJ databases">
        <title>Gene loss provides genomic basis for host adaptation in cereal stripe rust fungi.</title>
        <authorList>
            <person name="Xia C."/>
        </authorList>
    </citation>
    <scope>NUCLEOTIDE SEQUENCE [LARGE SCALE GENOMIC DNA]</scope>
    <source>
        <strain evidence="1 2">93TX-2</strain>
    </source>
</reference>
<accession>A0A2S4WEF3</accession>
<evidence type="ECO:0000313" key="1">
    <source>
        <dbReference type="EMBL" id="POW20132.1"/>
    </source>
</evidence>
<reference evidence="2" key="2">
    <citation type="journal article" date="2018" name="BMC Genomics">
        <title>Genomic insights into host adaptation between the wheat stripe rust pathogen (Puccinia striiformis f. sp. tritici) and the barley stripe rust pathogen (Puccinia striiformis f. sp. hordei).</title>
        <authorList>
            <person name="Xia C."/>
            <person name="Wang M."/>
            <person name="Yin C."/>
            <person name="Cornejo O.E."/>
            <person name="Hulbert S.H."/>
            <person name="Chen X."/>
        </authorList>
    </citation>
    <scope>NUCLEOTIDE SEQUENCE [LARGE SCALE GENOMIC DNA]</scope>
    <source>
        <strain evidence="2">93TX-2</strain>
    </source>
</reference>
<reference evidence="2" key="3">
    <citation type="journal article" date="2018" name="Mol. Plant Microbe Interact.">
        <title>Genome sequence resources for the wheat stripe rust pathogen (Puccinia striiformis f. sp. tritici) and the barley stripe rust pathogen (Puccinia striiformis f. sp. hordei).</title>
        <authorList>
            <person name="Xia C."/>
            <person name="Wang M."/>
            <person name="Yin C."/>
            <person name="Cornejo O.E."/>
            <person name="Hulbert S.H."/>
            <person name="Chen X."/>
        </authorList>
    </citation>
    <scope>NUCLEOTIDE SEQUENCE [LARGE SCALE GENOMIC DNA]</scope>
    <source>
        <strain evidence="2">93TX-2</strain>
    </source>
</reference>
<dbReference type="VEuPathDB" id="FungiDB:PSTT_14716"/>
<comment type="caution">
    <text evidence="1">The sequence shown here is derived from an EMBL/GenBank/DDBJ whole genome shotgun (WGS) entry which is preliminary data.</text>
</comment>
<organism evidence="1 2">
    <name type="scientific">Puccinia striiformis</name>
    <dbReference type="NCBI Taxonomy" id="27350"/>
    <lineage>
        <taxon>Eukaryota</taxon>
        <taxon>Fungi</taxon>
        <taxon>Dikarya</taxon>
        <taxon>Basidiomycota</taxon>
        <taxon>Pucciniomycotina</taxon>
        <taxon>Pucciniomycetes</taxon>
        <taxon>Pucciniales</taxon>
        <taxon>Pucciniaceae</taxon>
        <taxon>Puccinia</taxon>
    </lineage>
</organism>
<protein>
    <submittedName>
        <fullName evidence="1">Uncharacterized protein</fullName>
    </submittedName>
</protein>